<evidence type="ECO:0000313" key="2">
    <source>
        <dbReference type="Proteomes" id="UP001057402"/>
    </source>
</evidence>
<protein>
    <submittedName>
        <fullName evidence="1">Uncharacterized protein</fullName>
    </submittedName>
</protein>
<comment type="caution">
    <text evidence="1">The sequence shown here is derived from an EMBL/GenBank/DDBJ whole genome shotgun (WGS) entry which is preliminary data.</text>
</comment>
<name>A0ACB9QLQ4_9MYRT</name>
<organism evidence="1 2">
    <name type="scientific">Melastoma candidum</name>
    <dbReference type="NCBI Taxonomy" id="119954"/>
    <lineage>
        <taxon>Eukaryota</taxon>
        <taxon>Viridiplantae</taxon>
        <taxon>Streptophyta</taxon>
        <taxon>Embryophyta</taxon>
        <taxon>Tracheophyta</taxon>
        <taxon>Spermatophyta</taxon>
        <taxon>Magnoliopsida</taxon>
        <taxon>eudicotyledons</taxon>
        <taxon>Gunneridae</taxon>
        <taxon>Pentapetalae</taxon>
        <taxon>rosids</taxon>
        <taxon>malvids</taxon>
        <taxon>Myrtales</taxon>
        <taxon>Melastomataceae</taxon>
        <taxon>Melastomatoideae</taxon>
        <taxon>Melastomateae</taxon>
        <taxon>Melastoma</taxon>
    </lineage>
</organism>
<gene>
    <name evidence="1" type="ORF">MLD38_022266</name>
</gene>
<evidence type="ECO:0000313" key="1">
    <source>
        <dbReference type="EMBL" id="KAI4366382.1"/>
    </source>
</evidence>
<reference evidence="2" key="1">
    <citation type="journal article" date="2023" name="Front. Plant Sci.">
        <title>Chromosomal-level genome assembly of Melastoma candidum provides insights into trichome evolution.</title>
        <authorList>
            <person name="Zhong Y."/>
            <person name="Wu W."/>
            <person name="Sun C."/>
            <person name="Zou P."/>
            <person name="Liu Y."/>
            <person name="Dai S."/>
            <person name="Zhou R."/>
        </authorList>
    </citation>
    <scope>NUCLEOTIDE SEQUENCE [LARGE SCALE GENOMIC DNA]</scope>
</reference>
<dbReference type="EMBL" id="CM042885">
    <property type="protein sequence ID" value="KAI4366382.1"/>
    <property type="molecule type" value="Genomic_DNA"/>
</dbReference>
<dbReference type="Proteomes" id="UP001057402">
    <property type="component" value="Chromosome 6"/>
</dbReference>
<sequence>MAHAAGLGSRANLSLSPPPPLPIPKEAQGLDPIPLSPQWLLPKAGESKPGYVPVDNFYSIGNRTEGFKSPDILDEMAEAKKKDVFRPSPLDTDGNRRSRWRNEEKDTNSAVRKDRWRDGERDLGDTRRIDRWDSSAKQPGEQRRAPAGRWTDSAGRDSNFELRRESKWNSHWGPDDKGPDGSQEKLDSGKNGDIFISKGSAPVGNHKKDEEQVRPWRPSFTQGRARGDIPHQHNSTNKFIPSFSFGRASAETDIAKSPTGHGKAAFGGTSFGRLMQGLEKGADDHGDSSNLRYNRMKLLDIYRGINSRPVGDLEVGLVQVPPLTQEDSSEPLAFLAPNSEELVVLEGIDKGDILSSGAPQISKDGSGGRNLSGFPLSRQSKHGSREDFYIDHDDVKGDLPEKQKSFHHQVQSSSLETIQEPGGMSFGKEASKEDIESKINGGIINREPLSHGNRSASADSSWQASSVGLRSHSSSRDFNGPDVLSGGLEVNWQQRTKAANGDWGNHPASETYFMDDRRPVKGDAMEKREPSAVLDWEQEARRRLAGPPEELVLYYKDPQGEIQGPFSGSDIIGWFEAGYFGIDLQVRLAGAPRDFPFSLLGDVMPHLHAKARPPPGFNSHKLNEVEGVASRPNFGSFGKVNAEVDLRSEINRRGSSTEAENRFLESLMGSSVSNVAGGKLPFSEGLLGSVGNKPDGMIPSGAEAGNNLYLLAQRMALDRQRSASDSLHWMGRDASLAVPPSGIIQDPLTLHPNLQPSMSDNTRAPQAQNADFNPILQGLRERSSSAINNSAAPWSSFTSQGNLRENVDFHHAPFPGQAPMGFQQQRLQPALTSLLGQAMDNSISNLSPELLLSSGIPQDPQVLALLQQQYLMQLQSQTQVPTPQLSMLDKLLLLKQQQKQQEEQQQMLRQQQLLLQALAEQQALREKSYNHLQHAAIPTGSAPGDPRIQPSQETFQAGMQVPTSEISSYFVNMPPKVAPDISQNLGSELSAFHLQQQKIDDAKGQRSWGTPVSDEANSIYHKESSSSAKLFGSSQAEGSDPSFQQTDLPLTSHASVGLQSVEDAADNSVRNKEIIGDAQGDSALPEATDLTLSESLQVLPNDDVKPLPESLLEKQKVVRDVGDEHSLAAGGGSVETREMKKNPEKKSKKQKSSKSAVVSDCAKENKVAPLEDPKQFDSVHDTTSGTGDKVHGASPSEMHPPASIVVPSEPQHVESSQGFSGIVDIKDNHNEVSSVPVAGEHLHSGKHVWKAAPGVKVKSLLEIQQEEQKKLQIEGMASDMSAVAGSVGSTTPWIGVVTSSEKTEIKSLRDVQEGSRKMELSSSQSQGYGGLQNKSQLHDLLAEDIAAKSGEIEVQALDLKFTLSSLQVNFGHGQVVEDDNFIDAKEAKRNRKKSAKSNAAGSKVPAAAAAAPVEAPIISSGSVEKIKNSKVQEAEIFPAVPSGPSLGDFVPWKMEPTVSQPAPAWSSESGKAVKPASLRDILKEQEKKAPVQRQNQIPVPKKSQQAQSARPGSWSLTSSSPSKSDSPLPPNSKASLHSNSKGNDDLFWGPIDQSKQEKQGGFPQLTSPGNRGAKPIPVKASTSGTVSRQKSTGVKVAEQLLSSSPSSVQLKGKKGIMNKHSEATDFRDWCETECARLIGSKDTSFLEYCSKQSRSEAEMLLVENLGSFDPDHEFIEKFLNYKDFLPADVIEIAFQNRNERKAAVLGAGEMNYGETGTGQRHVDSLAGTDESSKGGGKKKGKKGKKVSPSVLGFNVVSNRIMMGEIQTVED</sequence>
<accession>A0ACB9QLQ4</accession>
<proteinExistence type="predicted"/>
<keyword evidence="2" id="KW-1185">Reference proteome</keyword>